<dbReference type="EMBL" id="AVCI01000001">
    <property type="protein sequence ID" value="KFN45030.1"/>
    <property type="molecule type" value="Genomic_DNA"/>
</dbReference>
<dbReference type="PATRIC" id="fig|1121015.4.peg.616"/>
<name>A0A091BL25_9GAMM</name>
<dbReference type="eggNOG" id="COG1091">
    <property type="taxonomic scope" value="Bacteria"/>
</dbReference>
<dbReference type="Pfam" id="PF04321">
    <property type="entry name" value="RmlD_sub_bind"/>
    <property type="match status" value="1"/>
</dbReference>
<accession>A0A091BL25</accession>
<dbReference type="AlphaFoldDB" id="A0A091BL25"/>
<comment type="catalytic activity">
    <reaction evidence="5 6">
        <text>dTDP-beta-L-rhamnose + NADP(+) = dTDP-4-dehydro-beta-L-rhamnose + NADPH + H(+)</text>
        <dbReference type="Rhea" id="RHEA:21796"/>
        <dbReference type="ChEBI" id="CHEBI:15378"/>
        <dbReference type="ChEBI" id="CHEBI:57510"/>
        <dbReference type="ChEBI" id="CHEBI:57783"/>
        <dbReference type="ChEBI" id="CHEBI:58349"/>
        <dbReference type="ChEBI" id="CHEBI:62830"/>
        <dbReference type="EC" id="1.1.1.133"/>
    </reaction>
</comment>
<evidence type="ECO:0000256" key="6">
    <source>
        <dbReference type="RuleBase" id="RU364082"/>
    </source>
</evidence>
<dbReference type="OrthoDB" id="9803892at2"/>
<evidence type="ECO:0000256" key="2">
    <source>
        <dbReference type="ARBA" id="ARBA00010944"/>
    </source>
</evidence>
<feature type="domain" description="RmlD-like substrate binding" evidence="7">
    <location>
        <begin position="1"/>
        <end position="296"/>
    </location>
</feature>
<dbReference type="GO" id="GO:0019305">
    <property type="term" value="P:dTDP-rhamnose biosynthetic process"/>
    <property type="evidence" value="ECO:0007669"/>
    <property type="project" value="UniProtKB-UniPathway"/>
</dbReference>
<evidence type="ECO:0000256" key="4">
    <source>
        <dbReference type="ARBA" id="ARBA00017099"/>
    </source>
</evidence>
<dbReference type="GO" id="GO:0008831">
    <property type="term" value="F:dTDP-4-dehydrorhamnose reductase activity"/>
    <property type="evidence" value="ECO:0007669"/>
    <property type="project" value="UniProtKB-EC"/>
</dbReference>
<evidence type="ECO:0000313" key="9">
    <source>
        <dbReference type="Proteomes" id="UP000029385"/>
    </source>
</evidence>
<evidence type="ECO:0000256" key="1">
    <source>
        <dbReference type="ARBA" id="ARBA00004781"/>
    </source>
</evidence>
<dbReference type="Gene3D" id="3.40.50.720">
    <property type="entry name" value="NAD(P)-binding Rossmann-like Domain"/>
    <property type="match status" value="1"/>
</dbReference>
<evidence type="ECO:0000256" key="3">
    <source>
        <dbReference type="ARBA" id="ARBA00012929"/>
    </source>
</evidence>
<dbReference type="EC" id="1.1.1.133" evidence="3 6"/>
<comment type="function">
    <text evidence="6">Catalyzes the reduction of dTDP-6-deoxy-L-lyxo-4-hexulose to yield dTDP-L-rhamnose.</text>
</comment>
<gene>
    <name evidence="8" type="ORF">N789_03140</name>
</gene>
<proteinExistence type="inferred from homology"/>
<keyword evidence="6" id="KW-0560">Oxidoreductase</keyword>
<comment type="cofactor">
    <cofactor evidence="6">
        <name>Mg(2+)</name>
        <dbReference type="ChEBI" id="CHEBI:18420"/>
    </cofactor>
    <text evidence="6">Binds 1 Mg(2+) ion per monomer.</text>
</comment>
<dbReference type="Gene3D" id="3.90.25.10">
    <property type="entry name" value="UDP-galactose 4-epimerase, domain 1"/>
    <property type="match status" value="1"/>
</dbReference>
<dbReference type="NCBIfam" id="TIGR01214">
    <property type="entry name" value="rmlD"/>
    <property type="match status" value="1"/>
</dbReference>
<protein>
    <recommendedName>
        <fullName evidence="4 6">dTDP-4-dehydrorhamnose reductase</fullName>
        <ecNumber evidence="3 6">1.1.1.133</ecNumber>
    </recommendedName>
</protein>
<dbReference type="PANTHER" id="PTHR10491:SF4">
    <property type="entry name" value="METHIONINE ADENOSYLTRANSFERASE 2 SUBUNIT BETA"/>
    <property type="match status" value="1"/>
</dbReference>
<comment type="similarity">
    <text evidence="2 6">Belongs to the dTDP-4-dehydrorhamnose reductase family.</text>
</comment>
<evidence type="ECO:0000259" key="7">
    <source>
        <dbReference type="Pfam" id="PF04321"/>
    </source>
</evidence>
<keyword evidence="9" id="KW-1185">Reference proteome</keyword>
<organism evidence="8 9">
    <name type="scientific">Arenimonas oryziterrae DSM 21050 = YC6267</name>
    <dbReference type="NCBI Taxonomy" id="1121015"/>
    <lineage>
        <taxon>Bacteria</taxon>
        <taxon>Pseudomonadati</taxon>
        <taxon>Pseudomonadota</taxon>
        <taxon>Gammaproteobacteria</taxon>
        <taxon>Lysobacterales</taxon>
        <taxon>Lysobacteraceae</taxon>
        <taxon>Arenimonas</taxon>
    </lineage>
</organism>
<dbReference type="InterPro" id="IPR029903">
    <property type="entry name" value="RmlD-like-bd"/>
</dbReference>
<sequence>MKILLLGADGQLGYELHRACAPLGEILPYTYTGALPGNQRCGQIDFAVPGALAALIDAQRPQLVLNAVAHTAVDRAEDEPALAQRINAEAVGELAQACRQIDARLVHYSTDYVFGGDGTRPWREDDATAPLAVYGRSKLAGEDAVRASGCRHMILRTAWVYASRGQNFLRTALRLAKERDELRIVHDQIGSPTPARWLATSTALALAREKASDGTWHVVSGGECSWFQFAAAIYSEALAAKIIERAPRLVGIPSSEYPAKAKRPAYSRLDCSKFAADFGLALPDWRIGLREVIGELAEARA</sequence>
<dbReference type="GO" id="GO:0005829">
    <property type="term" value="C:cytosol"/>
    <property type="evidence" value="ECO:0007669"/>
    <property type="project" value="TreeGrafter"/>
</dbReference>
<evidence type="ECO:0000313" key="8">
    <source>
        <dbReference type="EMBL" id="KFN45030.1"/>
    </source>
</evidence>
<dbReference type="GO" id="GO:0009243">
    <property type="term" value="P:O antigen biosynthetic process"/>
    <property type="evidence" value="ECO:0007669"/>
    <property type="project" value="UniProtKB-UniPathway"/>
</dbReference>
<dbReference type="RefSeq" id="WP_022969196.1">
    <property type="nucleotide sequence ID" value="NZ_ATVD01000002.1"/>
</dbReference>
<comment type="caution">
    <text evidence="8">The sequence shown here is derived from an EMBL/GenBank/DDBJ whole genome shotgun (WGS) entry which is preliminary data.</text>
</comment>
<keyword evidence="6" id="KW-0521">NADP</keyword>
<dbReference type="SUPFAM" id="SSF51735">
    <property type="entry name" value="NAD(P)-binding Rossmann-fold domains"/>
    <property type="match status" value="1"/>
</dbReference>
<dbReference type="UniPathway" id="UPA00281"/>
<comment type="pathway">
    <text evidence="1 6">Carbohydrate biosynthesis; dTDP-L-rhamnose biosynthesis.</text>
</comment>
<dbReference type="InterPro" id="IPR036291">
    <property type="entry name" value="NAD(P)-bd_dom_sf"/>
</dbReference>
<dbReference type="PANTHER" id="PTHR10491">
    <property type="entry name" value="DTDP-4-DEHYDRORHAMNOSE REDUCTASE"/>
    <property type="match status" value="1"/>
</dbReference>
<dbReference type="InterPro" id="IPR005913">
    <property type="entry name" value="dTDP_dehydrorham_reduct"/>
</dbReference>
<dbReference type="STRING" id="1121015.GCA_000420545_01571"/>
<reference evidence="8 9" key="1">
    <citation type="submission" date="2013-09" db="EMBL/GenBank/DDBJ databases">
        <title>Genome sequencing of Arenimonas oryziterrae.</title>
        <authorList>
            <person name="Chen F."/>
            <person name="Wang G."/>
        </authorList>
    </citation>
    <scope>NUCLEOTIDE SEQUENCE [LARGE SCALE GENOMIC DNA]</scope>
    <source>
        <strain evidence="8 9">YC6267</strain>
    </source>
</reference>
<dbReference type="UniPathway" id="UPA00124"/>
<dbReference type="Proteomes" id="UP000029385">
    <property type="component" value="Unassembled WGS sequence"/>
</dbReference>
<evidence type="ECO:0000256" key="5">
    <source>
        <dbReference type="ARBA" id="ARBA00048200"/>
    </source>
</evidence>
<dbReference type="CDD" id="cd05254">
    <property type="entry name" value="dTDP_HR_like_SDR_e"/>
    <property type="match status" value="1"/>
</dbReference>